<reference evidence="1" key="1">
    <citation type="journal article" date="2020" name="mSystems">
        <title>Genome- and Community-Level Interaction Insights into Carbon Utilization and Element Cycling Functions of Hydrothermarchaeota in Hydrothermal Sediment.</title>
        <authorList>
            <person name="Zhou Z."/>
            <person name="Liu Y."/>
            <person name="Xu W."/>
            <person name="Pan J."/>
            <person name="Luo Z.H."/>
            <person name="Li M."/>
        </authorList>
    </citation>
    <scope>NUCLEOTIDE SEQUENCE [LARGE SCALE GENOMIC DNA]</scope>
    <source>
        <strain evidence="1">SpSt-381</strain>
    </source>
</reference>
<comment type="caution">
    <text evidence="1">The sequence shown here is derived from an EMBL/GenBank/DDBJ whole genome shotgun (WGS) entry which is preliminary data.</text>
</comment>
<dbReference type="AlphaFoldDB" id="A0A832HZ66"/>
<dbReference type="EMBL" id="DSQF01000003">
    <property type="protein sequence ID" value="HGZ42164.1"/>
    <property type="molecule type" value="Genomic_DNA"/>
</dbReference>
<protein>
    <submittedName>
        <fullName evidence="1">Uncharacterized protein</fullName>
    </submittedName>
</protein>
<name>A0A832HZ66_UNCEI</name>
<organism evidence="1">
    <name type="scientific">Eiseniibacteriota bacterium</name>
    <dbReference type="NCBI Taxonomy" id="2212470"/>
    <lineage>
        <taxon>Bacteria</taxon>
        <taxon>Candidatus Eiseniibacteriota</taxon>
    </lineage>
</organism>
<gene>
    <name evidence="1" type="ORF">ENR23_01835</name>
</gene>
<sequence length="213" mass="21916">MRELTEEATEEFGALLRYTVAGWLAGLALGAALDAAGRAASGLGQGLVRTFAGEGESVFEGLFALRRRLGGARVSFAQAYGWGKLAGLALPWAVDAASRLAGLDVNGPLGFHVPYLYAMSDQLGALVAGWAFLRRETGSAAVATRAWAAHPVMRAGLAVALAAPAGLALARGAGFTPSTQVLTALETMAANLCWVPPAVGRIAERRARRAGAA</sequence>
<accession>A0A832HZ66</accession>
<evidence type="ECO:0000313" key="1">
    <source>
        <dbReference type="EMBL" id="HGZ42164.1"/>
    </source>
</evidence>
<proteinExistence type="predicted"/>